<keyword evidence="4 5" id="KW-0472">Membrane</keyword>
<protein>
    <submittedName>
        <fullName evidence="7">Tim44 domain-containing protein</fullName>
    </submittedName>
</protein>
<comment type="similarity">
    <text evidence="2">Belongs to the Tim44 family.</text>
</comment>
<gene>
    <name evidence="7" type="ORF">EUU23_01530</name>
</gene>
<sequence length="226" mass="24781">MFFAHGGVVTFTIVLLALVAAFLGLRLYSVLGKRTGHEQEPVARQPIDNTPPIIRQPLVAGDSASALPKGDSEAIEVAAQSGVRAIANADRSFDLGLFMEGSKSAYKMVLEAYWKGEKEALRFLCDDDVYASFADAIDGRIARGETLENRLVRIEEVRVVDASFDHPMARITIRFDADIASLVKDSDGNVIGGSMTDAVETHDIWTFMRDVKSGDRNWKLDETDSV</sequence>
<dbReference type="AlphaFoldDB" id="A0A6I4LTK3"/>
<dbReference type="InterPro" id="IPR032710">
    <property type="entry name" value="NTF2-like_dom_sf"/>
</dbReference>
<keyword evidence="5" id="KW-0812">Transmembrane</keyword>
<keyword evidence="3" id="KW-0809">Transit peptide</keyword>
<organism evidence="7 8">
    <name type="scientific">Sphingorhabdus profundilacus</name>
    <dbReference type="NCBI Taxonomy" id="2509718"/>
    <lineage>
        <taxon>Bacteria</taxon>
        <taxon>Pseudomonadati</taxon>
        <taxon>Pseudomonadota</taxon>
        <taxon>Alphaproteobacteria</taxon>
        <taxon>Sphingomonadales</taxon>
        <taxon>Sphingomonadaceae</taxon>
        <taxon>Sphingorhabdus</taxon>
    </lineage>
</organism>
<accession>A0A6I4LTK3</accession>
<dbReference type="InterPro" id="IPR039544">
    <property type="entry name" value="Tim44-like"/>
</dbReference>
<dbReference type="GO" id="GO:0030150">
    <property type="term" value="P:protein import into mitochondrial matrix"/>
    <property type="evidence" value="ECO:0007669"/>
    <property type="project" value="TreeGrafter"/>
</dbReference>
<dbReference type="NCBIfam" id="NF033779">
    <property type="entry name" value="Tim44_TimA_adap"/>
    <property type="match status" value="1"/>
</dbReference>
<name>A0A6I4LTK3_9SPHN</name>
<dbReference type="EMBL" id="SDWJ01000001">
    <property type="protein sequence ID" value="MVZ96381.1"/>
    <property type="molecule type" value="Genomic_DNA"/>
</dbReference>
<evidence type="ECO:0000256" key="4">
    <source>
        <dbReference type="ARBA" id="ARBA00023136"/>
    </source>
</evidence>
<dbReference type="GO" id="GO:0016020">
    <property type="term" value="C:membrane"/>
    <property type="evidence" value="ECO:0007669"/>
    <property type="project" value="UniProtKB-SubCell"/>
</dbReference>
<evidence type="ECO:0000256" key="1">
    <source>
        <dbReference type="ARBA" id="ARBA00004370"/>
    </source>
</evidence>
<dbReference type="Gene3D" id="3.10.450.240">
    <property type="match status" value="1"/>
</dbReference>
<evidence type="ECO:0000259" key="6">
    <source>
        <dbReference type="SMART" id="SM00978"/>
    </source>
</evidence>
<dbReference type="InterPro" id="IPR016985">
    <property type="entry name" value="UCP031890_Tim44-rel"/>
</dbReference>
<dbReference type="SUPFAM" id="SSF54427">
    <property type="entry name" value="NTF2-like"/>
    <property type="match status" value="1"/>
</dbReference>
<comment type="caution">
    <text evidence="7">The sequence shown here is derived from an EMBL/GenBank/DDBJ whole genome shotgun (WGS) entry which is preliminary data.</text>
</comment>
<dbReference type="OrthoDB" id="9798618at2"/>
<reference evidence="7 8" key="1">
    <citation type="submission" date="2019-01" db="EMBL/GenBank/DDBJ databases">
        <title>Sphingorhabdus lacus sp.nov., isolated from an oligotrophic freshwater lake.</title>
        <authorList>
            <person name="Park M."/>
        </authorList>
    </citation>
    <scope>NUCLEOTIDE SEQUENCE [LARGE SCALE GENOMIC DNA]</scope>
    <source>
        <strain evidence="7 8">IMCC26285</strain>
    </source>
</reference>
<dbReference type="InterPro" id="IPR007379">
    <property type="entry name" value="Tim44-like_dom"/>
</dbReference>
<evidence type="ECO:0000256" key="3">
    <source>
        <dbReference type="ARBA" id="ARBA00022946"/>
    </source>
</evidence>
<feature type="domain" description="Tim44-like" evidence="6">
    <location>
        <begin position="79"/>
        <end position="225"/>
    </location>
</feature>
<proteinExistence type="inferred from homology"/>
<dbReference type="Pfam" id="PF04280">
    <property type="entry name" value="Tim44"/>
    <property type="match status" value="1"/>
</dbReference>
<feature type="transmembrane region" description="Helical" evidence="5">
    <location>
        <begin position="6"/>
        <end position="25"/>
    </location>
</feature>
<comment type="subcellular location">
    <subcellularLocation>
        <location evidence="1">Membrane</location>
    </subcellularLocation>
</comment>
<dbReference type="PIRSF" id="PIRSF031890">
    <property type="entry name" value="UCP031890_transporter_Tim44"/>
    <property type="match status" value="1"/>
</dbReference>
<evidence type="ECO:0000313" key="7">
    <source>
        <dbReference type="EMBL" id="MVZ96381.1"/>
    </source>
</evidence>
<evidence type="ECO:0000256" key="2">
    <source>
        <dbReference type="ARBA" id="ARBA00009597"/>
    </source>
</evidence>
<evidence type="ECO:0000256" key="5">
    <source>
        <dbReference type="SAM" id="Phobius"/>
    </source>
</evidence>
<dbReference type="PANTHER" id="PTHR10721:SF1">
    <property type="entry name" value="MITOCHONDRIAL IMPORT INNER MEMBRANE TRANSLOCASE SUBUNIT TIM44"/>
    <property type="match status" value="1"/>
</dbReference>
<evidence type="ECO:0000313" key="8">
    <source>
        <dbReference type="Proteomes" id="UP000471147"/>
    </source>
</evidence>
<keyword evidence="8" id="KW-1185">Reference proteome</keyword>
<dbReference type="Proteomes" id="UP000471147">
    <property type="component" value="Unassembled WGS sequence"/>
</dbReference>
<keyword evidence="5" id="KW-1133">Transmembrane helix</keyword>
<dbReference type="PANTHER" id="PTHR10721">
    <property type="entry name" value="MITOCHONDRIAL IMPORT INNER MEMBRANE TRANSLOCASE SUBUNIT TIM44"/>
    <property type="match status" value="1"/>
</dbReference>
<dbReference type="SMART" id="SM00978">
    <property type="entry name" value="Tim44"/>
    <property type="match status" value="1"/>
</dbReference>
<dbReference type="GO" id="GO:0051087">
    <property type="term" value="F:protein-folding chaperone binding"/>
    <property type="evidence" value="ECO:0007669"/>
    <property type="project" value="TreeGrafter"/>
</dbReference>